<dbReference type="PANTHER" id="PTHR12110:SF21">
    <property type="entry name" value="XYLOSE ISOMERASE-LIKE TIM BARREL DOMAIN-CONTAINING PROTEIN"/>
    <property type="match status" value="1"/>
</dbReference>
<feature type="domain" description="Xylose isomerase-like TIM barrel" evidence="1">
    <location>
        <begin position="14"/>
        <end position="285"/>
    </location>
</feature>
<evidence type="ECO:0000313" key="3">
    <source>
        <dbReference type="Proteomes" id="UP000190229"/>
    </source>
</evidence>
<evidence type="ECO:0000259" key="1">
    <source>
        <dbReference type="Pfam" id="PF01261"/>
    </source>
</evidence>
<protein>
    <recommendedName>
        <fullName evidence="1">Xylose isomerase-like TIM barrel domain-containing protein</fullName>
    </recommendedName>
</protein>
<dbReference type="EMBL" id="MWPS01000020">
    <property type="protein sequence ID" value="OPG16275.1"/>
    <property type="molecule type" value="Genomic_DNA"/>
</dbReference>
<dbReference type="PANTHER" id="PTHR12110">
    <property type="entry name" value="HYDROXYPYRUVATE ISOMERASE"/>
    <property type="match status" value="1"/>
</dbReference>
<organism evidence="2 3">
    <name type="scientific">Ferroacidibacillus organovorans</name>
    <dbReference type="NCBI Taxonomy" id="1765683"/>
    <lineage>
        <taxon>Bacteria</taxon>
        <taxon>Bacillati</taxon>
        <taxon>Bacillota</taxon>
        <taxon>Bacilli</taxon>
        <taxon>Bacillales</taxon>
        <taxon>Alicyclobacillaceae</taxon>
        <taxon>Ferroacidibacillus</taxon>
    </lineage>
</organism>
<accession>A0A1V4ETL6</accession>
<reference evidence="2 3" key="1">
    <citation type="submission" date="2017-02" db="EMBL/GenBank/DDBJ databases">
        <title>Draft genome of Acidibacillus ferrooxidans Huett2.</title>
        <authorList>
            <person name="Schopf S."/>
        </authorList>
    </citation>
    <scope>NUCLEOTIDE SEQUENCE [LARGE SCALE GENOMIC DNA]</scope>
    <source>
        <strain evidence="2 3">Huett2</strain>
    </source>
</reference>
<comment type="caution">
    <text evidence="2">The sequence shown here is derived from an EMBL/GenBank/DDBJ whole genome shotgun (WGS) entry which is preliminary data.</text>
</comment>
<name>A0A1V4ETL6_9BACL</name>
<dbReference type="Pfam" id="PF01261">
    <property type="entry name" value="AP_endonuc_2"/>
    <property type="match status" value="1"/>
</dbReference>
<dbReference type="AlphaFoldDB" id="A0A1V4ETL6"/>
<keyword evidence="3" id="KW-1185">Reference proteome</keyword>
<dbReference type="Proteomes" id="UP000190229">
    <property type="component" value="Unassembled WGS sequence"/>
</dbReference>
<dbReference type="InterPro" id="IPR050312">
    <property type="entry name" value="IolE/XylAMocC-like"/>
</dbReference>
<dbReference type="SUPFAM" id="SSF51658">
    <property type="entry name" value="Xylose isomerase-like"/>
    <property type="match status" value="1"/>
</dbReference>
<dbReference type="InterPro" id="IPR036237">
    <property type="entry name" value="Xyl_isomerase-like_sf"/>
</dbReference>
<gene>
    <name evidence="2" type="ORF">B2M26_07440</name>
</gene>
<sequence>MSVDMGTLIPPHLKKLGLETVADFASSLGLTAIDLPEMTEEAAQICERHHLRIGTVNVSNVGQLLTSDESRRAEAVEAVCAEIRRAAALGARVVFMCLVPEDRTQTVRDSLNAFEQSFPAVAATCEEVGVQVAFEGWPGPAPHYPTLGYTPEVWRAMFSAVPSPALGLCFDPSHLVRLGIDYMRVLHEFGGRIHHCHGKDTELLAESRYLYGHGAARLEGTPDFSEGPWRYCIPGAGEVDWRRVAFALSALQYSGCVSIELEDARYWGTVEKEREGIRKAYAHLARHFA</sequence>
<evidence type="ECO:0000313" key="2">
    <source>
        <dbReference type="EMBL" id="OPG16275.1"/>
    </source>
</evidence>
<dbReference type="InterPro" id="IPR013022">
    <property type="entry name" value="Xyl_isomerase-like_TIM-brl"/>
</dbReference>
<proteinExistence type="predicted"/>
<dbReference type="Gene3D" id="3.20.20.150">
    <property type="entry name" value="Divalent-metal-dependent TIM barrel enzymes"/>
    <property type="match status" value="1"/>
</dbReference>